<protein>
    <submittedName>
        <fullName evidence="1">Uncharacterized protein</fullName>
    </submittedName>
</protein>
<proteinExistence type="predicted"/>
<accession>A0ACD5TJN6</accession>
<name>A0ACD5TJN6_AVESA</name>
<evidence type="ECO:0000313" key="1">
    <source>
        <dbReference type="EnsemblPlants" id="AVESA.00010b.r2.1AG0068570.1.CDS.1"/>
    </source>
</evidence>
<dbReference type="Proteomes" id="UP001732700">
    <property type="component" value="Chromosome 1A"/>
</dbReference>
<reference evidence="1" key="1">
    <citation type="submission" date="2021-05" db="EMBL/GenBank/DDBJ databases">
        <authorList>
            <person name="Scholz U."/>
            <person name="Mascher M."/>
            <person name="Fiebig A."/>
        </authorList>
    </citation>
    <scope>NUCLEOTIDE SEQUENCE [LARGE SCALE GENOMIC DNA]</scope>
</reference>
<sequence>MMIRCHWHLDSGSECVLCSQNSLETSDHLFLDCPFAKCCWDFCRISWQSGNSMSDIFMKAKNDFEGPNFLEVAICAAWNIWKERNGFIFEGKRPSFTSWKVKFLGDLQLTCYRLKKEKVTRLKFWFPGLI</sequence>
<keyword evidence="2" id="KW-1185">Reference proteome</keyword>
<organism evidence="1 2">
    <name type="scientific">Avena sativa</name>
    <name type="common">Oat</name>
    <dbReference type="NCBI Taxonomy" id="4498"/>
    <lineage>
        <taxon>Eukaryota</taxon>
        <taxon>Viridiplantae</taxon>
        <taxon>Streptophyta</taxon>
        <taxon>Embryophyta</taxon>
        <taxon>Tracheophyta</taxon>
        <taxon>Spermatophyta</taxon>
        <taxon>Magnoliopsida</taxon>
        <taxon>Liliopsida</taxon>
        <taxon>Poales</taxon>
        <taxon>Poaceae</taxon>
        <taxon>BOP clade</taxon>
        <taxon>Pooideae</taxon>
        <taxon>Poodae</taxon>
        <taxon>Poeae</taxon>
        <taxon>Poeae Chloroplast Group 1 (Aveneae type)</taxon>
        <taxon>Aveninae</taxon>
        <taxon>Avena</taxon>
    </lineage>
</organism>
<reference evidence="1" key="2">
    <citation type="submission" date="2025-09" db="UniProtKB">
        <authorList>
            <consortium name="EnsemblPlants"/>
        </authorList>
    </citation>
    <scope>IDENTIFICATION</scope>
</reference>
<dbReference type="EnsemblPlants" id="AVESA.00010b.r2.1AG0068570.1">
    <property type="protein sequence ID" value="AVESA.00010b.r2.1AG0068570.1.CDS.1"/>
    <property type="gene ID" value="AVESA.00010b.r2.1AG0068570"/>
</dbReference>
<evidence type="ECO:0000313" key="2">
    <source>
        <dbReference type="Proteomes" id="UP001732700"/>
    </source>
</evidence>